<evidence type="ECO:0008006" key="3">
    <source>
        <dbReference type="Google" id="ProtNLM"/>
    </source>
</evidence>
<comment type="caution">
    <text evidence="1">The sequence shown here is derived from an EMBL/GenBank/DDBJ whole genome shotgun (WGS) entry which is preliminary data.</text>
</comment>
<proteinExistence type="predicted"/>
<keyword evidence="2" id="KW-1185">Reference proteome</keyword>
<evidence type="ECO:0000313" key="2">
    <source>
        <dbReference type="Proteomes" id="UP000625247"/>
    </source>
</evidence>
<reference evidence="1 2" key="1">
    <citation type="journal article" date="2020" name="FEMS Microbiol. Ecol.">
        <title>Temporal dynamics of bacterial communities during seed development and maturation.</title>
        <authorList>
            <person name="Chesneau G."/>
            <person name="Torres-Cortes G."/>
            <person name="Briand M."/>
            <person name="Darrasse A."/>
            <person name="Preveaux A."/>
            <person name="Marais C."/>
            <person name="Jacques M.A."/>
            <person name="Shade A."/>
            <person name="Barret M."/>
        </authorList>
    </citation>
    <scope>NUCLEOTIDE SEQUENCE [LARGE SCALE GENOMIC DNA]</scope>
    <source>
        <strain evidence="1 2">CFBP13723</strain>
    </source>
</reference>
<dbReference type="EMBL" id="JACYNP010000007">
    <property type="protein sequence ID" value="MBD8122727.1"/>
    <property type="molecule type" value="Genomic_DNA"/>
</dbReference>
<sequence length="475" mass="51628">MSAARPVGQLFWQHSAEAATLGAEGLIYLRSDLSIRQLPQPNGAVFDDHFTAVGNGKTLEVLCAYPLALIVEESRSGYGCGLPALPARKSADLSSCTGAGVTDAATWLAHFQQQGSQPASQCSLSSMDPSEFAASLQAHEGLDAELNATPNQVQVSNWDQTVPLAAPVQGLFYDIHQTGSLSAAQEDQRDFFDATGQWLPVFRLDLNDASGKVFGFNLQDQLYVGYSVVARMNARYADTRSECPGAQPAYYCNGVLFRFNRATTAFHAWDPSPTSHRNNGVSFSYARSDIKIDRVAAPYGFTFKEWAAPAVYPATLRCAYPYNAGTSSMNDTCTGHGQCEALGIVSVDLWTRRYLSTPTAGCAFGPGVAQFQLNSAVRQKVPSNTSWNEIMIAPWPDGIPGQLPLESLYYQTEAARPQAQFIQNDYFTGTQRFLPIVRMDLTAPNGAMFSYAPADQLAPGSPATRSFRGFYEESQ</sequence>
<gene>
    <name evidence="1" type="ORF">IFT62_16020</name>
</gene>
<name>A0ABR9A9C4_9PSED</name>
<dbReference type="Proteomes" id="UP000625247">
    <property type="component" value="Unassembled WGS sequence"/>
</dbReference>
<dbReference type="RefSeq" id="WP_191944848.1">
    <property type="nucleotide sequence ID" value="NZ_JACYNP010000007.1"/>
</dbReference>
<protein>
    <recommendedName>
        <fullName evidence="3">Lipoprotein</fullName>
    </recommendedName>
</protein>
<evidence type="ECO:0000313" key="1">
    <source>
        <dbReference type="EMBL" id="MBD8122727.1"/>
    </source>
</evidence>
<accession>A0ABR9A9C4</accession>
<organism evidence="1 2">
    <name type="scientific">Pseudomonas lutea</name>
    <dbReference type="NCBI Taxonomy" id="243924"/>
    <lineage>
        <taxon>Bacteria</taxon>
        <taxon>Pseudomonadati</taxon>
        <taxon>Pseudomonadota</taxon>
        <taxon>Gammaproteobacteria</taxon>
        <taxon>Pseudomonadales</taxon>
        <taxon>Pseudomonadaceae</taxon>
        <taxon>Pseudomonas</taxon>
    </lineage>
</organism>